<protein>
    <submittedName>
        <fullName evidence="1">Uncharacterized protein</fullName>
    </submittedName>
</protein>
<accession>A0A0F9GM99</accession>
<organism evidence="1">
    <name type="scientific">marine sediment metagenome</name>
    <dbReference type="NCBI Taxonomy" id="412755"/>
    <lineage>
        <taxon>unclassified sequences</taxon>
        <taxon>metagenomes</taxon>
        <taxon>ecological metagenomes</taxon>
    </lineage>
</organism>
<gene>
    <name evidence="1" type="ORF">LCGC14_1808550</name>
</gene>
<reference evidence="1" key="1">
    <citation type="journal article" date="2015" name="Nature">
        <title>Complex archaea that bridge the gap between prokaryotes and eukaryotes.</title>
        <authorList>
            <person name="Spang A."/>
            <person name="Saw J.H."/>
            <person name="Jorgensen S.L."/>
            <person name="Zaremba-Niedzwiedzka K."/>
            <person name="Martijn J."/>
            <person name="Lind A.E."/>
            <person name="van Eijk R."/>
            <person name="Schleper C."/>
            <person name="Guy L."/>
            <person name="Ettema T.J."/>
        </authorList>
    </citation>
    <scope>NUCLEOTIDE SEQUENCE</scope>
</reference>
<proteinExistence type="predicted"/>
<sequence>MSEQTIELGITVKIPGKDQYNMAKPVLRWTIDSSGDVAAQIAEHKAALEEVGPEIEEALGQQLANVSGLSVSGAGQGAALARLEALMEFTIKEQTRVKELLVEEGIDKSTPKKKRAKKRGK</sequence>
<evidence type="ECO:0000313" key="1">
    <source>
        <dbReference type="EMBL" id="KKM00025.1"/>
    </source>
</evidence>
<comment type="caution">
    <text evidence="1">The sequence shown here is derived from an EMBL/GenBank/DDBJ whole genome shotgun (WGS) entry which is preliminary data.</text>
</comment>
<dbReference type="EMBL" id="LAZR01017530">
    <property type="protein sequence ID" value="KKM00025.1"/>
    <property type="molecule type" value="Genomic_DNA"/>
</dbReference>
<name>A0A0F9GM99_9ZZZZ</name>
<dbReference type="AlphaFoldDB" id="A0A0F9GM99"/>